<dbReference type="InterPro" id="IPR024294">
    <property type="entry name" value="DUF3810"/>
</dbReference>
<protein>
    <recommendedName>
        <fullName evidence="4">DUF3810 domain-containing protein</fullName>
    </recommendedName>
</protein>
<evidence type="ECO:0008006" key="4">
    <source>
        <dbReference type="Google" id="ProtNLM"/>
    </source>
</evidence>
<name>F0P094_WEEVC</name>
<dbReference type="Pfam" id="PF12725">
    <property type="entry name" value="DUF3810"/>
    <property type="match status" value="1"/>
</dbReference>
<evidence type="ECO:0000313" key="2">
    <source>
        <dbReference type="EMBL" id="ADX68454.1"/>
    </source>
</evidence>
<gene>
    <name evidence="2" type="ordered locus">Weevi_1763</name>
</gene>
<accession>F0P094</accession>
<dbReference type="OrthoDB" id="1048788at2"/>
<reference evidence="2 3" key="1">
    <citation type="journal article" date="2011" name="Stand. Genomic Sci.">
        <title>Complete genome sequence of Weeksella virosa type strain (9751).</title>
        <authorList>
            <person name="Lang E."/>
            <person name="Teshima H."/>
            <person name="Lucas S."/>
            <person name="Lapidus A."/>
            <person name="Hammon N."/>
            <person name="Deshpande S."/>
            <person name="Nolan M."/>
            <person name="Cheng J.F."/>
            <person name="Pitluck S."/>
            <person name="Liolios K."/>
            <person name="Pagani I."/>
            <person name="Mikhailova N."/>
            <person name="Ivanova N."/>
            <person name="Mavromatis K."/>
            <person name="Pati A."/>
            <person name="Tapia R."/>
            <person name="Han C."/>
            <person name="Goodwin L."/>
            <person name="Chen A."/>
            <person name="Palaniappan K."/>
            <person name="Land M."/>
            <person name="Hauser L."/>
            <person name="Chang Y.J."/>
            <person name="Jeffries C.D."/>
            <person name="Brambilla E.M."/>
            <person name="Kopitz M."/>
            <person name="Rohde M."/>
            <person name="Goker M."/>
            <person name="Tindall B.J."/>
            <person name="Detter J.C."/>
            <person name="Woyke T."/>
            <person name="Bristow J."/>
            <person name="Eisen J.A."/>
            <person name="Markowitz V."/>
            <person name="Hugenholtz P."/>
            <person name="Klenk H.P."/>
            <person name="Kyrpides N.C."/>
        </authorList>
    </citation>
    <scope>NUCLEOTIDE SEQUENCE [LARGE SCALE GENOMIC DNA]</scope>
    <source>
        <strain evidence="3">ATCC 43766 / DSM 16922 / JCM 21250 / NBRC 16016 / NCTC 11634 / CL345/78</strain>
    </source>
</reference>
<evidence type="ECO:0000313" key="3">
    <source>
        <dbReference type="Proteomes" id="UP000008641"/>
    </source>
</evidence>
<dbReference type="STRING" id="865938.Weevi_1763"/>
<reference evidence="3" key="2">
    <citation type="journal article" date="2011" name="Stand. Genomic Sci.">
        <title>Complete genome sequence of Weeksella virosa type strain (9751T).</title>
        <authorList>
            <person name="Lang E."/>
            <person name="Teshima H."/>
            <person name="Lucas S."/>
            <person name="Lapidus A."/>
            <person name="Hammon N."/>
            <person name="Deshpande S."/>
            <person name="Nolan M."/>
            <person name="Cheng J."/>
            <person name="Pitluck S."/>
            <person name="Liolios K."/>
            <person name="Pagani I."/>
            <person name="Mikhailova N."/>
            <person name="Ivanova N."/>
            <person name="Mavromatis K."/>
            <person name="Pati A."/>
            <person name="Tapia R."/>
            <person name="Han C."/>
            <person name="Goodwin L."/>
            <person name="Chen A."/>
            <person name="Palaniappan K."/>
            <person name="Land M."/>
            <person name="Hauser L."/>
            <person name="Chang Y."/>
            <person name="Jeffries C."/>
            <person name="Brambilla E."/>
            <person name="Kopitz M."/>
            <person name="Rohde M."/>
            <person name="Goker M."/>
            <person name="Tindall B."/>
            <person name="Detter J."/>
            <person name="Woyke T."/>
            <person name="Bristow J."/>
            <person name="Eisen J."/>
            <person name="Markowitz V."/>
            <person name="Hugenholtz P."/>
            <person name="Klenk H."/>
            <person name="Kyrpides N."/>
        </authorList>
    </citation>
    <scope>NUCLEOTIDE SEQUENCE [LARGE SCALE GENOMIC DNA]</scope>
    <source>
        <strain evidence="3">ATCC 43766 / DSM 16922 / JCM 21250 / NBRC 16016 / NCTC 11634 / CL345/78</strain>
    </source>
</reference>
<proteinExistence type="predicted"/>
<keyword evidence="1" id="KW-0812">Transmembrane</keyword>
<dbReference type="eggNOG" id="ENOG502Z7T3">
    <property type="taxonomic scope" value="Bacteria"/>
</dbReference>
<keyword evidence="3" id="KW-1185">Reference proteome</keyword>
<dbReference type="Proteomes" id="UP000008641">
    <property type="component" value="Chromosome"/>
</dbReference>
<dbReference type="AlphaFoldDB" id="F0P094"/>
<sequence>MLNNSNQRLITLLLLGAFQMIFFQILKSSPAFLLFYNVTIYPKINHLLLSIFSRISIPIGEIFYLLLGASLLFFLYRFSYTLVKKKYCETKNTLVYILLIGNTFFGFFQLFWGINYAKKSFTSDFYIDDVSIDELKSIAENELTLVKFYRNQVQENENGIFILQEDQKTLQENILSDQQQLVYFPFLKSKYVIDKNNFKPSFFSSLANYLGVLGYYNPFTNEANYNNKTTDLSRPFTLAHELAHLISYAPENEANFIAYLIAEQSKSIDLLYSAHYKTLMNALRNIAYKDPEYVKNILDNFSDGMVRDREHERWHAEKYLGAASDAFSNLNDVYLRANNQEGISSYSQYIVYVAAYYRWKNIGND</sequence>
<feature type="transmembrane region" description="Helical" evidence="1">
    <location>
        <begin position="55"/>
        <end position="74"/>
    </location>
</feature>
<keyword evidence="1" id="KW-1133">Transmembrane helix</keyword>
<keyword evidence="1" id="KW-0472">Membrane</keyword>
<dbReference type="EMBL" id="CP002455">
    <property type="protein sequence ID" value="ADX68454.1"/>
    <property type="molecule type" value="Genomic_DNA"/>
</dbReference>
<dbReference type="RefSeq" id="WP_013598843.1">
    <property type="nucleotide sequence ID" value="NC_015144.1"/>
</dbReference>
<dbReference type="KEGG" id="wvi:Weevi_1763"/>
<dbReference type="HOGENOM" id="CLU_052630_0_0_10"/>
<feature type="transmembrane region" description="Helical" evidence="1">
    <location>
        <begin position="94"/>
        <end position="114"/>
    </location>
</feature>
<evidence type="ECO:0000256" key="1">
    <source>
        <dbReference type="SAM" id="Phobius"/>
    </source>
</evidence>
<organism evidence="2 3">
    <name type="scientific">Weeksella virosa (strain ATCC 43766 / DSM 16922 / JCM 21250 / CCUG 30538 / CDC 9751 / IAM 14551 / NBRC 16016 / NCTC 11634 / CL345/78)</name>
    <dbReference type="NCBI Taxonomy" id="865938"/>
    <lineage>
        <taxon>Bacteria</taxon>
        <taxon>Pseudomonadati</taxon>
        <taxon>Bacteroidota</taxon>
        <taxon>Flavobacteriia</taxon>
        <taxon>Flavobacteriales</taxon>
        <taxon>Weeksellaceae</taxon>
        <taxon>Weeksella</taxon>
    </lineage>
</organism>
<feature type="transmembrane region" description="Helical" evidence="1">
    <location>
        <begin position="12"/>
        <end position="35"/>
    </location>
</feature>